<evidence type="ECO:0000256" key="6">
    <source>
        <dbReference type="ARBA" id="ARBA00023004"/>
    </source>
</evidence>
<evidence type="ECO:0000256" key="5">
    <source>
        <dbReference type="ARBA" id="ARBA00012927"/>
    </source>
</evidence>
<comment type="cofactor">
    <cofactor evidence="9">
        <name>Fe(2+)</name>
        <dbReference type="ChEBI" id="CHEBI:29033"/>
    </cofactor>
    <cofactor evidence="9">
        <name>Mn(2+)</name>
        <dbReference type="ChEBI" id="CHEBI:29035"/>
    </cofactor>
</comment>
<dbReference type="InterPro" id="IPR036237">
    <property type="entry name" value="Xyl_isomerase-like_sf"/>
</dbReference>
<dbReference type="PIRSF" id="PIRSF016049">
    <property type="entry name" value="Man_dehyd"/>
    <property type="match status" value="1"/>
</dbReference>
<evidence type="ECO:0000313" key="10">
    <source>
        <dbReference type="EMBL" id="MCW6509369.1"/>
    </source>
</evidence>
<comment type="similarity">
    <text evidence="4 9">Belongs to the mannonate dehydratase family.</text>
</comment>
<gene>
    <name evidence="9 10" type="primary">uxuA</name>
    <name evidence="10" type="ORF">M8523_15200</name>
</gene>
<evidence type="ECO:0000256" key="3">
    <source>
        <dbReference type="ARBA" id="ARBA00004892"/>
    </source>
</evidence>
<dbReference type="GO" id="GO:0008927">
    <property type="term" value="F:mannonate dehydratase activity"/>
    <property type="evidence" value="ECO:0007669"/>
    <property type="project" value="UniProtKB-UniRule"/>
</dbReference>
<dbReference type="RefSeq" id="WP_282585734.1">
    <property type="nucleotide sequence ID" value="NZ_JAMOIM010000009.1"/>
</dbReference>
<dbReference type="GO" id="GO:0042840">
    <property type="term" value="P:D-glucuronate catabolic process"/>
    <property type="evidence" value="ECO:0007669"/>
    <property type="project" value="TreeGrafter"/>
</dbReference>
<dbReference type="NCBIfam" id="TIGR00695">
    <property type="entry name" value="uxuA"/>
    <property type="match status" value="1"/>
</dbReference>
<dbReference type="Pfam" id="PF03786">
    <property type="entry name" value="UxuA"/>
    <property type="match status" value="1"/>
</dbReference>
<keyword evidence="6 9" id="KW-0408">Iron</keyword>
<dbReference type="PANTHER" id="PTHR30387:SF2">
    <property type="entry name" value="MANNONATE DEHYDRATASE"/>
    <property type="match status" value="1"/>
</dbReference>
<name>A0AA41YWF2_9HYPH</name>
<dbReference type="GO" id="GO:0030145">
    <property type="term" value="F:manganese ion binding"/>
    <property type="evidence" value="ECO:0007669"/>
    <property type="project" value="TreeGrafter"/>
</dbReference>
<dbReference type="HAMAP" id="MF_00106">
    <property type="entry name" value="UxuA"/>
    <property type="match status" value="1"/>
</dbReference>
<keyword evidence="11" id="KW-1185">Reference proteome</keyword>
<accession>A0AA41YWF2</accession>
<comment type="caution">
    <text evidence="10">The sequence shown here is derived from an EMBL/GenBank/DDBJ whole genome shotgun (WGS) entry which is preliminary data.</text>
</comment>
<evidence type="ECO:0000256" key="4">
    <source>
        <dbReference type="ARBA" id="ARBA00007389"/>
    </source>
</evidence>
<dbReference type="GO" id="GO:0008198">
    <property type="term" value="F:ferrous iron binding"/>
    <property type="evidence" value="ECO:0007669"/>
    <property type="project" value="TreeGrafter"/>
</dbReference>
<evidence type="ECO:0000313" key="11">
    <source>
        <dbReference type="Proteomes" id="UP001165667"/>
    </source>
</evidence>
<keyword evidence="7 9" id="KW-0464">Manganese</keyword>
<evidence type="ECO:0000256" key="9">
    <source>
        <dbReference type="HAMAP-Rule" id="MF_00106"/>
    </source>
</evidence>
<comment type="catalytic activity">
    <reaction evidence="1 9">
        <text>D-mannonate = 2-dehydro-3-deoxy-D-gluconate + H2O</text>
        <dbReference type="Rhea" id="RHEA:20097"/>
        <dbReference type="ChEBI" id="CHEBI:15377"/>
        <dbReference type="ChEBI" id="CHEBI:17767"/>
        <dbReference type="ChEBI" id="CHEBI:57990"/>
        <dbReference type="EC" id="4.2.1.8"/>
    </reaction>
</comment>
<dbReference type="EC" id="4.2.1.8" evidence="5 9"/>
<evidence type="ECO:0000256" key="2">
    <source>
        <dbReference type="ARBA" id="ARBA00002713"/>
    </source>
</evidence>
<dbReference type="InterPro" id="IPR004628">
    <property type="entry name" value="Man_deHydtase"/>
</dbReference>
<evidence type="ECO:0000256" key="1">
    <source>
        <dbReference type="ARBA" id="ARBA00001794"/>
    </source>
</evidence>
<reference evidence="10" key="1">
    <citation type="submission" date="2022-05" db="EMBL/GenBank/DDBJ databases">
        <authorList>
            <person name="Pankratov T."/>
        </authorList>
    </citation>
    <scope>NUCLEOTIDE SEQUENCE</scope>
    <source>
        <strain evidence="10">BP6-180914</strain>
    </source>
</reference>
<comment type="function">
    <text evidence="2 9">Catalyzes the dehydration of D-mannonate.</text>
</comment>
<dbReference type="EMBL" id="JAMOIM010000009">
    <property type="protein sequence ID" value="MCW6509369.1"/>
    <property type="molecule type" value="Genomic_DNA"/>
</dbReference>
<dbReference type="AlphaFoldDB" id="A0AA41YWF2"/>
<comment type="pathway">
    <text evidence="3 9">Carbohydrate metabolism; pentose and glucuronate interconversion.</text>
</comment>
<protein>
    <recommendedName>
        <fullName evidence="5 9">Mannonate dehydratase</fullName>
        <ecNumber evidence="5 9">4.2.1.8</ecNumber>
    </recommendedName>
    <alternativeName>
        <fullName evidence="9">D-mannonate hydro-lyase</fullName>
    </alternativeName>
</protein>
<evidence type="ECO:0000256" key="8">
    <source>
        <dbReference type="ARBA" id="ARBA00023239"/>
    </source>
</evidence>
<proteinExistence type="inferred from homology"/>
<evidence type="ECO:0000256" key="7">
    <source>
        <dbReference type="ARBA" id="ARBA00023211"/>
    </source>
</evidence>
<dbReference type="Gene3D" id="3.20.20.150">
    <property type="entry name" value="Divalent-metal-dependent TIM barrel enzymes"/>
    <property type="match status" value="2"/>
</dbReference>
<sequence length="395" mass="43374">MRQGWRWFGQQDPVTLDHVRQAGATDVVTALHDVPIGDVWTREAVQARKDLIEVAPMRRQPLTWSVVESIPIPDVVKRQGAAARAEIATWIASLEAVAACGIRLVCYNFMPVVDWTRTDLDFPLPTGATAMRFGHDRFAAFDLCILARPGAEADYSADDQARARALFESMSDGETAELARTIVSGLPGSTSDALTLPAFRERLLAYRDVDARRLRRNLIAFLEKVTPAAEACGVTLTLHPDDPPRPLLGLPRVASTAEDYAALFDAVPSGANGMCFCTGSLGVRADNDLPAMAARFAGRIHFVHLRATRREPDGRSFYEADHLDGDVDMVGVMRELVAEERKRQPSRSLVFRPDHGHRMLDDLDKRITPGYAGIGRLKGLAELRGILYGLGAPPN</sequence>
<dbReference type="Proteomes" id="UP001165667">
    <property type="component" value="Unassembled WGS sequence"/>
</dbReference>
<dbReference type="SUPFAM" id="SSF51658">
    <property type="entry name" value="Xylose isomerase-like"/>
    <property type="match status" value="1"/>
</dbReference>
<dbReference type="NCBIfam" id="NF003027">
    <property type="entry name" value="PRK03906.1"/>
    <property type="match status" value="1"/>
</dbReference>
<dbReference type="PANTHER" id="PTHR30387">
    <property type="entry name" value="MANNONATE DEHYDRATASE"/>
    <property type="match status" value="1"/>
</dbReference>
<organism evidence="10 11">
    <name type="scientific">Lichenifustis flavocetrariae</name>
    <dbReference type="NCBI Taxonomy" id="2949735"/>
    <lineage>
        <taxon>Bacteria</taxon>
        <taxon>Pseudomonadati</taxon>
        <taxon>Pseudomonadota</taxon>
        <taxon>Alphaproteobacteria</taxon>
        <taxon>Hyphomicrobiales</taxon>
        <taxon>Lichenihabitantaceae</taxon>
        <taxon>Lichenifustis</taxon>
    </lineage>
</organism>
<keyword evidence="8 9" id="KW-0456">Lyase</keyword>